<accession>A0A364K5E5</accession>
<evidence type="ECO:0000256" key="11">
    <source>
        <dbReference type="ARBA" id="ARBA00022989"/>
    </source>
</evidence>
<dbReference type="PANTHER" id="PTHR45528:SF1">
    <property type="entry name" value="SENSOR HISTIDINE KINASE CPXA"/>
    <property type="match status" value="1"/>
</dbReference>
<evidence type="ECO:0000313" key="17">
    <source>
        <dbReference type="Proteomes" id="UP000251213"/>
    </source>
</evidence>
<dbReference type="Gene3D" id="6.10.340.10">
    <property type="match status" value="1"/>
</dbReference>
<evidence type="ECO:0000256" key="3">
    <source>
        <dbReference type="ARBA" id="ARBA00012438"/>
    </source>
</evidence>
<keyword evidence="12" id="KW-0902">Two-component regulatory system</keyword>
<evidence type="ECO:0000256" key="1">
    <source>
        <dbReference type="ARBA" id="ARBA00000085"/>
    </source>
</evidence>
<dbReference type="GO" id="GO:0005524">
    <property type="term" value="F:ATP binding"/>
    <property type="evidence" value="ECO:0007669"/>
    <property type="project" value="UniProtKB-KW"/>
</dbReference>
<keyword evidence="11" id="KW-1133">Transmembrane helix</keyword>
<comment type="subcellular location">
    <subcellularLocation>
        <location evidence="2">Cell membrane</location>
        <topology evidence="2">Multi-pass membrane protein</topology>
    </subcellularLocation>
</comment>
<dbReference type="GO" id="GO:0005886">
    <property type="term" value="C:plasma membrane"/>
    <property type="evidence" value="ECO:0007669"/>
    <property type="project" value="UniProtKB-SubCell"/>
</dbReference>
<dbReference type="SUPFAM" id="SSF55874">
    <property type="entry name" value="ATPase domain of HSP90 chaperone/DNA topoisomerase II/histidine kinase"/>
    <property type="match status" value="1"/>
</dbReference>
<dbReference type="PROSITE" id="PS50109">
    <property type="entry name" value="HIS_KIN"/>
    <property type="match status" value="1"/>
</dbReference>
<name>A0A364K5E5_9BACL</name>
<dbReference type="InterPro" id="IPR036097">
    <property type="entry name" value="HisK_dim/P_sf"/>
</dbReference>
<gene>
    <name evidence="16" type="ORF">DL897_09630</name>
</gene>
<keyword evidence="9 16" id="KW-0418">Kinase</keyword>
<comment type="caution">
    <text evidence="16">The sequence shown here is derived from an EMBL/GenBank/DDBJ whole genome shotgun (WGS) entry which is preliminary data.</text>
</comment>
<evidence type="ECO:0000256" key="9">
    <source>
        <dbReference type="ARBA" id="ARBA00022777"/>
    </source>
</evidence>
<reference evidence="16 17" key="1">
    <citation type="submission" date="2018-06" db="EMBL/GenBank/DDBJ databases">
        <title>Thermoflavimicrobium daqus sp. nov., a thermophilic microbe isolated from Moutai-flavour Daqu.</title>
        <authorList>
            <person name="Wang X."/>
            <person name="Zhou H."/>
        </authorList>
    </citation>
    <scope>NUCLEOTIDE SEQUENCE [LARGE SCALE GENOMIC DNA]</scope>
    <source>
        <strain evidence="16 17">FBKL4.011</strain>
    </source>
</reference>
<keyword evidence="4" id="KW-1003">Cell membrane</keyword>
<dbReference type="EC" id="2.7.13.3" evidence="3"/>
<dbReference type="OrthoDB" id="335833at2"/>
<evidence type="ECO:0000256" key="10">
    <source>
        <dbReference type="ARBA" id="ARBA00022840"/>
    </source>
</evidence>
<evidence type="ECO:0000256" key="5">
    <source>
        <dbReference type="ARBA" id="ARBA00022553"/>
    </source>
</evidence>
<dbReference type="GO" id="GO:0000155">
    <property type="term" value="F:phosphorelay sensor kinase activity"/>
    <property type="evidence" value="ECO:0007669"/>
    <property type="project" value="InterPro"/>
</dbReference>
<evidence type="ECO:0000256" key="4">
    <source>
        <dbReference type="ARBA" id="ARBA00022475"/>
    </source>
</evidence>
<evidence type="ECO:0000256" key="6">
    <source>
        <dbReference type="ARBA" id="ARBA00022679"/>
    </source>
</evidence>
<dbReference type="PRINTS" id="PR00344">
    <property type="entry name" value="BCTRLSENSOR"/>
</dbReference>
<evidence type="ECO:0000313" key="16">
    <source>
        <dbReference type="EMBL" id="RAL24557.1"/>
    </source>
</evidence>
<dbReference type="EMBL" id="QJKK01000004">
    <property type="protein sequence ID" value="RAL24557.1"/>
    <property type="molecule type" value="Genomic_DNA"/>
</dbReference>
<dbReference type="SUPFAM" id="SSF47384">
    <property type="entry name" value="Homodimeric domain of signal transducing histidine kinase"/>
    <property type="match status" value="1"/>
</dbReference>
<dbReference type="RefSeq" id="WP_113658928.1">
    <property type="nucleotide sequence ID" value="NZ_KZ845666.1"/>
</dbReference>
<dbReference type="SMART" id="SM00387">
    <property type="entry name" value="HATPase_c"/>
    <property type="match status" value="1"/>
</dbReference>
<dbReference type="InterPro" id="IPR004358">
    <property type="entry name" value="Sig_transdc_His_kin-like_C"/>
</dbReference>
<reference evidence="16 17" key="2">
    <citation type="submission" date="2018-06" db="EMBL/GenBank/DDBJ databases">
        <authorList>
            <person name="Zhirakovskaya E."/>
        </authorList>
    </citation>
    <scope>NUCLEOTIDE SEQUENCE [LARGE SCALE GENOMIC DNA]</scope>
    <source>
        <strain evidence="16 17">FBKL4.011</strain>
    </source>
</reference>
<comment type="catalytic activity">
    <reaction evidence="1">
        <text>ATP + protein L-histidine = ADP + protein N-phospho-L-histidine.</text>
        <dbReference type="EC" id="2.7.13.3"/>
    </reaction>
</comment>
<dbReference type="SMART" id="SM00388">
    <property type="entry name" value="HisKA"/>
    <property type="match status" value="1"/>
</dbReference>
<keyword evidence="13" id="KW-0472">Membrane</keyword>
<dbReference type="InterPro" id="IPR003594">
    <property type="entry name" value="HATPase_dom"/>
</dbReference>
<keyword evidence="6" id="KW-0808">Transferase</keyword>
<evidence type="ECO:0000256" key="12">
    <source>
        <dbReference type="ARBA" id="ARBA00023012"/>
    </source>
</evidence>
<dbReference type="Proteomes" id="UP000251213">
    <property type="component" value="Unassembled WGS sequence"/>
</dbReference>
<organism evidence="16 17">
    <name type="scientific">Thermoflavimicrobium daqui</name>
    <dbReference type="NCBI Taxonomy" id="2137476"/>
    <lineage>
        <taxon>Bacteria</taxon>
        <taxon>Bacillati</taxon>
        <taxon>Bacillota</taxon>
        <taxon>Bacilli</taxon>
        <taxon>Bacillales</taxon>
        <taxon>Thermoactinomycetaceae</taxon>
        <taxon>Thermoflavimicrobium</taxon>
    </lineage>
</organism>
<keyword evidence="10" id="KW-0067">ATP-binding</keyword>
<dbReference type="Gene3D" id="1.10.287.130">
    <property type="match status" value="1"/>
</dbReference>
<dbReference type="Pfam" id="PF00512">
    <property type="entry name" value="HisKA"/>
    <property type="match status" value="1"/>
</dbReference>
<dbReference type="InterPro" id="IPR036890">
    <property type="entry name" value="HATPase_C_sf"/>
</dbReference>
<evidence type="ECO:0000256" key="7">
    <source>
        <dbReference type="ARBA" id="ARBA00022692"/>
    </source>
</evidence>
<evidence type="ECO:0000256" key="2">
    <source>
        <dbReference type="ARBA" id="ARBA00004651"/>
    </source>
</evidence>
<dbReference type="CDD" id="cd00082">
    <property type="entry name" value="HisKA"/>
    <property type="match status" value="1"/>
</dbReference>
<dbReference type="InterPro" id="IPR050398">
    <property type="entry name" value="HssS/ArlS-like"/>
</dbReference>
<dbReference type="PROSITE" id="PS50885">
    <property type="entry name" value="HAMP"/>
    <property type="match status" value="1"/>
</dbReference>
<sequence>MEWTTRRIEFSLSTKKWLILILVACVIFPIVSLRQISDAFDQQIIQSTEFFNMEDWIDQRLIRQYPSWNDPNWRKKLIPELQKHQLAVRLLDEKGRTIFSTLNYKDTYTTGKYRVSKGTSEEYYIWQDGKVKGTLHLYQLDGYYQFVSSEKDLFFDEREELSLLSWGILMIFCFSIAAFFTHRALIIPLQKLGDAARGIGKRQFDFELKRTRVKEINEVIQAFHVMRNDLTHSIQQQAKMEEERKLFISSIIHDLRTPLFSIRGYLEGIQTGIAHTPERLEKYVTICREKADLLGQLISDLFLFTKLDLLEQKPEWNRIELLPILKRSVEDFHFASEQKEIELIEEYPKQTIWINGDTTWLIRALHNLLHNAQQHTPKGGRIKLGVHIKKHVAFIRIHNTGKGLDPKEIPKLFTPLYRGEKSRNRKTGGAGLGLTIAKRVFVSHGGDLRAYNDEEGGAVFTGVLPILKEKEHH</sequence>
<evidence type="ECO:0000256" key="8">
    <source>
        <dbReference type="ARBA" id="ARBA00022741"/>
    </source>
</evidence>
<proteinExistence type="predicted"/>
<dbReference type="AlphaFoldDB" id="A0A364K5E5"/>
<dbReference type="Gene3D" id="3.30.565.10">
    <property type="entry name" value="Histidine kinase-like ATPase, C-terminal domain"/>
    <property type="match status" value="1"/>
</dbReference>
<protein>
    <recommendedName>
        <fullName evidence="3">histidine kinase</fullName>
        <ecNumber evidence="3">2.7.13.3</ecNumber>
    </recommendedName>
</protein>
<dbReference type="InterPro" id="IPR003661">
    <property type="entry name" value="HisK_dim/P_dom"/>
</dbReference>
<evidence type="ECO:0000259" key="14">
    <source>
        <dbReference type="PROSITE" id="PS50109"/>
    </source>
</evidence>
<dbReference type="InterPro" id="IPR005467">
    <property type="entry name" value="His_kinase_dom"/>
</dbReference>
<keyword evidence="17" id="KW-1185">Reference proteome</keyword>
<keyword evidence="7" id="KW-0812">Transmembrane</keyword>
<dbReference type="PANTHER" id="PTHR45528">
    <property type="entry name" value="SENSOR HISTIDINE KINASE CPXA"/>
    <property type="match status" value="1"/>
</dbReference>
<feature type="domain" description="HAMP" evidence="15">
    <location>
        <begin position="183"/>
        <end position="235"/>
    </location>
</feature>
<evidence type="ECO:0000259" key="15">
    <source>
        <dbReference type="PROSITE" id="PS50885"/>
    </source>
</evidence>
<keyword evidence="8" id="KW-0547">Nucleotide-binding</keyword>
<evidence type="ECO:0000256" key="13">
    <source>
        <dbReference type="ARBA" id="ARBA00023136"/>
    </source>
</evidence>
<dbReference type="SUPFAM" id="SSF158472">
    <property type="entry name" value="HAMP domain-like"/>
    <property type="match status" value="1"/>
</dbReference>
<dbReference type="CDD" id="cd00075">
    <property type="entry name" value="HATPase"/>
    <property type="match status" value="1"/>
</dbReference>
<keyword evidence="5" id="KW-0597">Phosphoprotein</keyword>
<feature type="domain" description="Histidine kinase" evidence="14">
    <location>
        <begin position="250"/>
        <end position="468"/>
    </location>
</feature>
<dbReference type="Pfam" id="PF02518">
    <property type="entry name" value="HATPase_c"/>
    <property type="match status" value="1"/>
</dbReference>
<dbReference type="InterPro" id="IPR003660">
    <property type="entry name" value="HAMP_dom"/>
</dbReference>